<reference evidence="1" key="1">
    <citation type="submission" date="2020-08" db="EMBL/GenBank/DDBJ databases">
        <title>Multicomponent nature underlies the extraordinary mechanical properties of spider dragline silk.</title>
        <authorList>
            <person name="Kono N."/>
            <person name="Nakamura H."/>
            <person name="Mori M."/>
            <person name="Yoshida Y."/>
            <person name="Ohtoshi R."/>
            <person name="Malay A.D."/>
            <person name="Moran D.A.P."/>
            <person name="Tomita M."/>
            <person name="Numata K."/>
            <person name="Arakawa K."/>
        </authorList>
    </citation>
    <scope>NUCLEOTIDE SEQUENCE</scope>
</reference>
<evidence type="ECO:0000313" key="2">
    <source>
        <dbReference type="Proteomes" id="UP000887013"/>
    </source>
</evidence>
<proteinExistence type="predicted"/>
<protein>
    <submittedName>
        <fullName evidence="1">Uncharacterized protein</fullName>
    </submittedName>
</protein>
<evidence type="ECO:0000313" key="1">
    <source>
        <dbReference type="EMBL" id="GFT03743.1"/>
    </source>
</evidence>
<dbReference type="EMBL" id="BMAW01102332">
    <property type="protein sequence ID" value="GFT03743.1"/>
    <property type="molecule type" value="Genomic_DNA"/>
</dbReference>
<name>A0A8X6NAI7_NEPPI</name>
<dbReference type="AlphaFoldDB" id="A0A8X6NAI7"/>
<organism evidence="1 2">
    <name type="scientific">Nephila pilipes</name>
    <name type="common">Giant wood spider</name>
    <name type="synonym">Nephila maculata</name>
    <dbReference type="NCBI Taxonomy" id="299642"/>
    <lineage>
        <taxon>Eukaryota</taxon>
        <taxon>Metazoa</taxon>
        <taxon>Ecdysozoa</taxon>
        <taxon>Arthropoda</taxon>
        <taxon>Chelicerata</taxon>
        <taxon>Arachnida</taxon>
        <taxon>Araneae</taxon>
        <taxon>Araneomorphae</taxon>
        <taxon>Entelegynae</taxon>
        <taxon>Araneoidea</taxon>
        <taxon>Nephilidae</taxon>
        <taxon>Nephila</taxon>
    </lineage>
</organism>
<accession>A0A8X6NAI7</accession>
<keyword evidence="2" id="KW-1185">Reference proteome</keyword>
<gene>
    <name evidence="1" type="ORF">NPIL_644761</name>
</gene>
<sequence length="116" mass="13724">MATVRNRKTMKVKREKFKFLCHTEHYANAAIEIPLRFAAFLLFDKKLSVKVNFFLNTQCREKFFEKPFFDRIKYTQSHQLHNSNDSHILKHEVPNWQPSISCRASRNDVKTGAHAV</sequence>
<comment type="caution">
    <text evidence="1">The sequence shown here is derived from an EMBL/GenBank/DDBJ whole genome shotgun (WGS) entry which is preliminary data.</text>
</comment>
<dbReference type="Proteomes" id="UP000887013">
    <property type="component" value="Unassembled WGS sequence"/>
</dbReference>